<organism evidence="5 6">
    <name type="scientific">Nocardia mexicana</name>
    <dbReference type="NCBI Taxonomy" id="279262"/>
    <lineage>
        <taxon>Bacteria</taxon>
        <taxon>Bacillati</taxon>
        <taxon>Actinomycetota</taxon>
        <taxon>Actinomycetes</taxon>
        <taxon>Mycobacteriales</taxon>
        <taxon>Nocardiaceae</taxon>
        <taxon>Nocardia</taxon>
    </lineage>
</organism>
<reference evidence="5 6" key="1">
    <citation type="submission" date="2018-07" db="EMBL/GenBank/DDBJ databases">
        <title>Genomic Encyclopedia of Type Strains, Phase IV (KMG-IV): sequencing the most valuable type-strain genomes for metagenomic binning, comparative biology and taxonomic classification.</title>
        <authorList>
            <person name="Goeker M."/>
        </authorList>
    </citation>
    <scope>NUCLEOTIDE SEQUENCE [LARGE SCALE GENOMIC DNA]</scope>
    <source>
        <strain evidence="5 6">DSM 44952</strain>
    </source>
</reference>
<evidence type="ECO:0000313" key="5">
    <source>
        <dbReference type="EMBL" id="RDI41781.1"/>
    </source>
</evidence>
<evidence type="ECO:0000259" key="4">
    <source>
        <dbReference type="PROSITE" id="PS51755"/>
    </source>
</evidence>
<dbReference type="InterPro" id="IPR027417">
    <property type="entry name" value="P-loop_NTPase"/>
</dbReference>
<dbReference type="Pfam" id="PF03704">
    <property type="entry name" value="BTAD"/>
    <property type="match status" value="1"/>
</dbReference>
<dbReference type="EMBL" id="QQAZ01000030">
    <property type="protein sequence ID" value="RDI41781.1"/>
    <property type="molecule type" value="Genomic_DNA"/>
</dbReference>
<keyword evidence="6" id="KW-1185">Reference proteome</keyword>
<dbReference type="SUPFAM" id="SSF46894">
    <property type="entry name" value="C-terminal effector domain of the bipartite response regulators"/>
    <property type="match status" value="1"/>
</dbReference>
<evidence type="ECO:0000256" key="2">
    <source>
        <dbReference type="ARBA" id="ARBA00023125"/>
    </source>
</evidence>
<dbReference type="OrthoDB" id="9812579at2"/>
<proteinExistence type="inferred from homology"/>
<evidence type="ECO:0000256" key="3">
    <source>
        <dbReference type="PROSITE-ProRule" id="PRU01091"/>
    </source>
</evidence>
<dbReference type="Gene3D" id="1.10.10.10">
    <property type="entry name" value="Winged helix-like DNA-binding domain superfamily/Winged helix DNA-binding domain"/>
    <property type="match status" value="1"/>
</dbReference>
<gene>
    <name evidence="5" type="ORF">DFR68_13030</name>
</gene>
<dbReference type="STRING" id="1210089.GCA_001613165_07645"/>
<dbReference type="InterPro" id="IPR036388">
    <property type="entry name" value="WH-like_DNA-bd_sf"/>
</dbReference>
<comment type="similarity">
    <text evidence="1">Belongs to the AfsR/DnrI/RedD regulatory family.</text>
</comment>
<dbReference type="InterPro" id="IPR001867">
    <property type="entry name" value="OmpR/PhoB-type_DNA-bd"/>
</dbReference>
<evidence type="ECO:0000313" key="6">
    <source>
        <dbReference type="Proteomes" id="UP000255355"/>
    </source>
</evidence>
<accession>A0A370GDL8</accession>
<keyword evidence="2 3" id="KW-0238">DNA-binding</keyword>
<protein>
    <submittedName>
        <fullName evidence="5">Putative ATPase</fullName>
    </submittedName>
</protein>
<dbReference type="GO" id="GO:0000160">
    <property type="term" value="P:phosphorelay signal transduction system"/>
    <property type="evidence" value="ECO:0007669"/>
    <property type="project" value="InterPro"/>
</dbReference>
<dbReference type="InterPro" id="IPR011990">
    <property type="entry name" value="TPR-like_helical_dom_sf"/>
</dbReference>
<dbReference type="PANTHER" id="PTHR47691">
    <property type="entry name" value="REGULATOR-RELATED"/>
    <property type="match status" value="1"/>
</dbReference>
<feature type="DNA-binding region" description="OmpR/PhoB-type" evidence="3">
    <location>
        <begin position="27"/>
        <end position="124"/>
    </location>
</feature>
<dbReference type="Pfam" id="PF00486">
    <property type="entry name" value="Trans_reg_C"/>
    <property type="match status" value="1"/>
</dbReference>
<dbReference type="PANTHER" id="PTHR47691:SF3">
    <property type="entry name" value="HTH-TYPE TRANSCRIPTIONAL REGULATOR RV0890C-RELATED"/>
    <property type="match status" value="1"/>
</dbReference>
<dbReference type="GO" id="GO:0003677">
    <property type="term" value="F:DNA binding"/>
    <property type="evidence" value="ECO:0007669"/>
    <property type="project" value="UniProtKB-UniRule"/>
</dbReference>
<dbReference type="InterPro" id="IPR016032">
    <property type="entry name" value="Sig_transdc_resp-reg_C-effctor"/>
</dbReference>
<name>A0A370GDL8_9NOCA</name>
<dbReference type="Gene3D" id="1.25.40.10">
    <property type="entry name" value="Tetratricopeptide repeat domain"/>
    <property type="match status" value="2"/>
</dbReference>
<dbReference type="Proteomes" id="UP000255355">
    <property type="component" value="Unassembled WGS sequence"/>
</dbReference>
<dbReference type="CDD" id="cd15831">
    <property type="entry name" value="BTAD"/>
    <property type="match status" value="1"/>
</dbReference>
<dbReference type="PROSITE" id="PS51755">
    <property type="entry name" value="OMPR_PHOB"/>
    <property type="match status" value="1"/>
</dbReference>
<dbReference type="SUPFAM" id="SSF52540">
    <property type="entry name" value="P-loop containing nucleoside triphosphate hydrolases"/>
    <property type="match status" value="1"/>
</dbReference>
<feature type="domain" description="OmpR/PhoB-type" evidence="4">
    <location>
        <begin position="27"/>
        <end position="124"/>
    </location>
</feature>
<dbReference type="GO" id="GO:0006355">
    <property type="term" value="P:regulation of DNA-templated transcription"/>
    <property type="evidence" value="ECO:0007669"/>
    <property type="project" value="InterPro"/>
</dbReference>
<comment type="caution">
    <text evidence="5">The sequence shown here is derived from an EMBL/GenBank/DDBJ whole genome shotgun (WGS) entry which is preliminary data.</text>
</comment>
<dbReference type="SMART" id="SM01043">
    <property type="entry name" value="BTAD"/>
    <property type="match status" value="1"/>
</dbReference>
<dbReference type="SMART" id="SM00862">
    <property type="entry name" value="Trans_reg_C"/>
    <property type="match status" value="1"/>
</dbReference>
<dbReference type="Gene3D" id="3.40.50.300">
    <property type="entry name" value="P-loop containing nucleotide triphosphate hydrolases"/>
    <property type="match status" value="1"/>
</dbReference>
<dbReference type="AlphaFoldDB" id="A0A370GDL8"/>
<evidence type="ECO:0000256" key="1">
    <source>
        <dbReference type="ARBA" id="ARBA00005820"/>
    </source>
</evidence>
<dbReference type="SUPFAM" id="SSF48452">
    <property type="entry name" value="TPR-like"/>
    <property type="match status" value="2"/>
</dbReference>
<dbReference type="InterPro" id="IPR005158">
    <property type="entry name" value="BTAD"/>
</dbReference>
<sequence>MYDGVIEIDCVAWPCRIGVGCLSPTPMAALENRGVRIEVLGPLRVVTDDRSVGVGGVRSRALLIRLALDAGRVVSARTLVESVWPEEVPAHPDAALHSLVARLRRTLPESATLFAETAGYRLDVPGDAVDALHFELLAEEGRRALGAGHHGAAQELLTEALGLWRGEALVDVVHLPFAAVVAARLDDLRLGAMEDRIEALLSGSSPERALLVVELNQLIAANPLRERLRSLLIRALAASGRQTEALSAYEDYRVVLAEHLGADPGHELRELHLRMLRGDAEWSHVRGNLRAPLTSFVGREADRSEVGRRFLDNRLVTLVGPGGVGKTRLATATGATLDIPVWLVELVPMTRPDDVPRAVVAALGLRDSADATSSLVETLADCETAVILDGCEHVVAAAAQLAAELLGRCPRLRILATSREPLGITGEMLFPVAPLEVVPAAQLFAERARAVRPDFVPTGDVDRICRRLDCLPLAIELAAVRLRSMSIETLATRLDDRFRLLTGGSRTAPARHRTLRAVVEWSWDLLTGTERAAAERAAAFPGSFCGEAAEYVGITADALHALVDKSLLEYAEGRYRMLDTIREFGVEQLTVTGRLDAARTTHAGYYLELAERAEPHLRGFGQLPWLTRLAAERDNMNVALAFAVDGGDTDTAIRLGAALGQFWTVHGDHAEATGKLREVVSMPGPQPTELRLRATAAYLLNATFAGSLSTAAATVERPGAADEPTAAFISALLALATGRTDDGLATLEPHLKHPDPWTRGMLSFARSLLHGAAGRGDDGRRDISAAVEGFRGCGERWALSLSLMSLASALITAGDTAEGLTTLDEAESLSRELGTHDGQQAWLAMVRIDAGDIATARKQLSEVLTRATAPHEIILARISLADLARHDGDLAEAKRHLGYAADAADPPERALYAAGAGYLATATGDFTAAATYLGEARGIASTLPDMPMLAHVAVGMADLAHRRGEPGRASEILGVAHALRGGPNSGNPDVTRLTDALQGYRDDYQRGCGLDSASALAEIQSYRPRS</sequence>